<evidence type="ECO:0000256" key="1">
    <source>
        <dbReference type="ARBA" id="ARBA00022723"/>
    </source>
</evidence>
<dbReference type="SUPFAM" id="SSF57850">
    <property type="entry name" value="RING/U-box"/>
    <property type="match status" value="1"/>
</dbReference>
<gene>
    <name evidence="8" type="ORF">WMSIL1_LOCUS12877</name>
    <name evidence="5" type="ORF">WMSIL1_LOCUS3276</name>
    <name evidence="6" type="ORF">WMSIL1_LOCUS3277</name>
    <name evidence="7" type="ORF">WMSIL1_LOCUS7304</name>
</gene>
<dbReference type="GO" id="GO:0008270">
    <property type="term" value="F:zinc ion binding"/>
    <property type="evidence" value="ECO:0007669"/>
    <property type="project" value="UniProtKB-KW"/>
</dbReference>
<keyword evidence="1" id="KW-0479">Metal-binding</keyword>
<evidence type="ECO:0000313" key="7">
    <source>
        <dbReference type="EMBL" id="VUZ47810.1"/>
    </source>
</evidence>
<keyword evidence="2" id="KW-0863">Zinc-finger</keyword>
<evidence type="ECO:0000313" key="9">
    <source>
        <dbReference type="Proteomes" id="UP000321570"/>
    </source>
</evidence>
<dbReference type="EMBL" id="CABIJS010000093">
    <property type="protein sequence ID" value="VUZ42710.1"/>
    <property type="molecule type" value="Genomic_DNA"/>
</dbReference>
<reference evidence="6 9" key="1">
    <citation type="submission" date="2019-07" db="EMBL/GenBank/DDBJ databases">
        <authorList>
            <person name="Jastrzebski P J."/>
            <person name="Paukszto L."/>
            <person name="Jastrzebski P J."/>
        </authorList>
    </citation>
    <scope>NUCLEOTIDE SEQUENCE [LARGE SCALE GENOMIC DNA]</scope>
    <source>
        <strain evidence="6 9">WMS-il1</strain>
    </source>
</reference>
<evidence type="ECO:0000256" key="2">
    <source>
        <dbReference type="ARBA" id="ARBA00022771"/>
    </source>
</evidence>
<evidence type="ECO:0000256" key="3">
    <source>
        <dbReference type="ARBA" id="ARBA00022833"/>
    </source>
</evidence>
<accession>A0A564Y603</accession>
<evidence type="ECO:0000313" key="8">
    <source>
        <dbReference type="EMBL" id="VUZ54586.1"/>
    </source>
</evidence>
<dbReference type="Pfam" id="PF13639">
    <property type="entry name" value="zf-RING_2"/>
    <property type="match status" value="1"/>
</dbReference>
<feature type="non-terminal residue" evidence="6">
    <location>
        <position position="1"/>
    </location>
</feature>
<name>A0A564Y603_HYMDI</name>
<dbReference type="InterPro" id="IPR017907">
    <property type="entry name" value="Znf_RING_CS"/>
</dbReference>
<dbReference type="EMBL" id="CABIJS010000256">
    <property type="protein sequence ID" value="VUZ47810.1"/>
    <property type="molecule type" value="Genomic_DNA"/>
</dbReference>
<evidence type="ECO:0000313" key="6">
    <source>
        <dbReference type="EMBL" id="VUZ42712.1"/>
    </source>
</evidence>
<dbReference type="InterPro" id="IPR013083">
    <property type="entry name" value="Znf_RING/FYVE/PHD"/>
</dbReference>
<feature type="non-terminal residue" evidence="6">
    <location>
        <position position="133"/>
    </location>
</feature>
<feature type="domain" description="RING-type" evidence="4">
    <location>
        <begin position="10"/>
        <end position="36"/>
    </location>
</feature>
<dbReference type="PROSITE" id="PS00518">
    <property type="entry name" value="ZF_RING_1"/>
    <property type="match status" value="1"/>
</dbReference>
<proteinExistence type="predicted"/>
<keyword evidence="3" id="KW-0862">Zinc</keyword>
<keyword evidence="9" id="KW-1185">Reference proteome</keyword>
<dbReference type="Proteomes" id="UP000321570">
    <property type="component" value="Unassembled WGS sequence"/>
</dbReference>
<evidence type="ECO:0000259" key="4">
    <source>
        <dbReference type="Pfam" id="PF13639"/>
    </source>
</evidence>
<protein>
    <recommendedName>
        <fullName evidence="4">RING-type domain-containing protein</fullName>
    </recommendedName>
</protein>
<dbReference type="InterPro" id="IPR001841">
    <property type="entry name" value="Znf_RING"/>
</dbReference>
<organism evidence="6 9">
    <name type="scientific">Hymenolepis diminuta</name>
    <name type="common">Rat tapeworm</name>
    <dbReference type="NCBI Taxonomy" id="6216"/>
    <lineage>
        <taxon>Eukaryota</taxon>
        <taxon>Metazoa</taxon>
        <taxon>Spiralia</taxon>
        <taxon>Lophotrochozoa</taxon>
        <taxon>Platyhelminthes</taxon>
        <taxon>Cestoda</taxon>
        <taxon>Eucestoda</taxon>
        <taxon>Cyclophyllidea</taxon>
        <taxon>Hymenolepididae</taxon>
        <taxon>Hymenolepis</taxon>
    </lineage>
</organism>
<sequence>ENITPPIATLDVCLHRYCYTCLKDWFDIHQSCPLDRKSCRRITVLPPENTKKRIRCWNPGDRLQIRAFWNNLGEPDVSPINEARENDTQSENSDLAVSIATTEEDLIVFTIRLAGFVEKRIRTNLNGLSEDVV</sequence>
<evidence type="ECO:0000313" key="5">
    <source>
        <dbReference type="EMBL" id="VUZ42710.1"/>
    </source>
</evidence>
<dbReference type="EMBL" id="CABIJS010000666">
    <property type="protein sequence ID" value="VUZ54586.1"/>
    <property type="molecule type" value="Genomic_DNA"/>
</dbReference>
<dbReference type="AlphaFoldDB" id="A0A564Y603"/>
<dbReference type="Gene3D" id="3.30.40.10">
    <property type="entry name" value="Zinc/RING finger domain, C3HC4 (zinc finger)"/>
    <property type="match status" value="1"/>
</dbReference>
<dbReference type="EMBL" id="CABIJS010000093">
    <property type="protein sequence ID" value="VUZ42712.1"/>
    <property type="molecule type" value="Genomic_DNA"/>
</dbReference>